<dbReference type="Proteomes" id="UP000001628">
    <property type="component" value="Unassembled WGS sequence"/>
</dbReference>
<keyword evidence="5" id="KW-1185">Reference proteome</keyword>
<dbReference type="FunCoup" id="C1GBA4">
    <property type="interactions" value="210"/>
</dbReference>
<keyword evidence="2" id="KW-0813">Transport</keyword>
<dbReference type="GeneID" id="22583929"/>
<dbReference type="HOGENOM" id="CLU_081345_1_2_1"/>
<dbReference type="InParanoid" id="C1GBA4"/>
<dbReference type="VEuPathDB" id="FungiDB:PADG_04905"/>
<dbReference type="GO" id="GO:0005634">
    <property type="term" value="C:nucleus"/>
    <property type="evidence" value="ECO:0007669"/>
    <property type="project" value="TreeGrafter"/>
</dbReference>
<dbReference type="OMA" id="CHFLLVR"/>
<dbReference type="AlphaFoldDB" id="C1GBA4"/>
<dbReference type="PANTHER" id="PTHR15837:SF0">
    <property type="entry name" value="RAN GUANINE NUCLEOTIDE RELEASE FACTOR"/>
    <property type="match status" value="1"/>
</dbReference>
<dbReference type="KEGG" id="pbn:PADG_04905"/>
<dbReference type="GO" id="GO:0006606">
    <property type="term" value="P:protein import into nucleus"/>
    <property type="evidence" value="ECO:0007669"/>
    <property type="project" value="TreeGrafter"/>
</dbReference>
<gene>
    <name evidence="4" type="ORF">PADG_04905</name>
</gene>
<dbReference type="EMBL" id="KN275961">
    <property type="protein sequence ID" value="EEH48826.2"/>
    <property type="molecule type" value="Genomic_DNA"/>
</dbReference>
<proteinExistence type="inferred from homology"/>
<evidence type="ECO:0000256" key="3">
    <source>
        <dbReference type="ARBA" id="ARBA00022927"/>
    </source>
</evidence>
<sequence length="230" mass="25454">MEFRNIELFGGAIAIDLPEDFLDVSDIRQVPDNQEVFMSQDTQTSIIIEIVERLEPEKLQLQPNDNSKTNPDQEEVAQDMQAVKAHIHEICEVSGDSYELISSTGPIEVLKLPNTPAYMAQARILCSVKRRGGEPASVSAAARRVAVSEGIEIDEEITTQPETATLTCHLLLIRLKEEETDIIAYVVMPHKELERDGGPVDAKADEIASAILTRLSASFDVMDYSLFAGR</sequence>
<dbReference type="STRING" id="502780.C1GBA4"/>
<reference evidence="4 5" key="1">
    <citation type="journal article" date="2011" name="PLoS Genet.">
        <title>Comparative genomic analysis of human fungal pathogens causing paracoccidioidomycosis.</title>
        <authorList>
            <person name="Desjardins C.A."/>
            <person name="Champion M.D."/>
            <person name="Holder J.W."/>
            <person name="Muszewska A."/>
            <person name="Goldberg J."/>
            <person name="Bailao A.M."/>
            <person name="Brigido M.M."/>
            <person name="Ferreira M.E."/>
            <person name="Garcia A.M."/>
            <person name="Grynberg M."/>
            <person name="Gujja S."/>
            <person name="Heiman D.I."/>
            <person name="Henn M.R."/>
            <person name="Kodira C.D."/>
            <person name="Leon-Narvaez H."/>
            <person name="Longo L.V."/>
            <person name="Ma L.J."/>
            <person name="Malavazi I."/>
            <person name="Matsuo A.L."/>
            <person name="Morais F.V."/>
            <person name="Pereira M."/>
            <person name="Rodriguez-Brito S."/>
            <person name="Sakthikumar S."/>
            <person name="Salem-Izacc S.M."/>
            <person name="Sykes S.M."/>
            <person name="Teixeira M.M."/>
            <person name="Vallejo M.C."/>
            <person name="Walter M.E."/>
            <person name="Yandava C."/>
            <person name="Young S."/>
            <person name="Zeng Q."/>
            <person name="Zucker J."/>
            <person name="Felipe M.S."/>
            <person name="Goldman G.H."/>
            <person name="Haas B.J."/>
            <person name="McEwen J.G."/>
            <person name="Nino-Vega G."/>
            <person name="Puccia R."/>
            <person name="San-Blas G."/>
            <person name="Soares C.M."/>
            <person name="Birren B.W."/>
            <person name="Cuomo C.A."/>
        </authorList>
    </citation>
    <scope>NUCLEOTIDE SEQUENCE [LARGE SCALE GENOMIC DNA]</scope>
    <source>
        <strain evidence="4 5">Pb18</strain>
    </source>
</reference>
<dbReference type="OrthoDB" id="10255285at2759"/>
<organism evidence="4 5">
    <name type="scientific">Paracoccidioides brasiliensis (strain Pb18)</name>
    <dbReference type="NCBI Taxonomy" id="502780"/>
    <lineage>
        <taxon>Eukaryota</taxon>
        <taxon>Fungi</taxon>
        <taxon>Dikarya</taxon>
        <taxon>Ascomycota</taxon>
        <taxon>Pezizomycotina</taxon>
        <taxon>Eurotiomycetes</taxon>
        <taxon>Eurotiomycetidae</taxon>
        <taxon>Onygenales</taxon>
        <taxon>Ajellomycetaceae</taxon>
        <taxon>Paracoccidioides</taxon>
    </lineage>
</organism>
<evidence type="ECO:0000313" key="4">
    <source>
        <dbReference type="EMBL" id="EEH48826.2"/>
    </source>
</evidence>
<dbReference type="PANTHER" id="PTHR15837">
    <property type="entry name" value="RAN GUANINE NUCLEOTIDE RELEASE FACTOR"/>
    <property type="match status" value="1"/>
</dbReference>
<accession>C1GBA4</accession>
<comment type="similarity">
    <text evidence="1">Belongs to the MOG1 family.</text>
</comment>
<evidence type="ECO:0000256" key="2">
    <source>
        <dbReference type="ARBA" id="ARBA00022448"/>
    </source>
</evidence>
<dbReference type="GO" id="GO:0005085">
    <property type="term" value="F:guanyl-nucleotide exchange factor activity"/>
    <property type="evidence" value="ECO:0007669"/>
    <property type="project" value="TreeGrafter"/>
</dbReference>
<name>C1GBA4_PARBD</name>
<evidence type="ECO:0000313" key="5">
    <source>
        <dbReference type="Proteomes" id="UP000001628"/>
    </source>
</evidence>
<dbReference type="Pfam" id="PF04603">
    <property type="entry name" value="Mog1"/>
    <property type="match status" value="1"/>
</dbReference>
<dbReference type="eggNOG" id="ENOG502SBJN">
    <property type="taxonomic scope" value="Eukaryota"/>
</dbReference>
<keyword evidence="3" id="KW-0653">Protein transport</keyword>
<dbReference type="GO" id="GO:0031267">
    <property type="term" value="F:small GTPase binding"/>
    <property type="evidence" value="ECO:0007669"/>
    <property type="project" value="TreeGrafter"/>
</dbReference>
<protein>
    <recommendedName>
        <fullName evidence="6">Mog1p/PsbP-like protein</fullName>
    </recommendedName>
</protein>
<dbReference type="SUPFAM" id="SSF55724">
    <property type="entry name" value="Mog1p/PsbP-like"/>
    <property type="match status" value="1"/>
</dbReference>
<dbReference type="InterPro" id="IPR016123">
    <property type="entry name" value="Mog1/PsbP_a/b/a-sand"/>
</dbReference>
<evidence type="ECO:0008006" key="6">
    <source>
        <dbReference type="Google" id="ProtNLM"/>
    </source>
</evidence>
<dbReference type="RefSeq" id="XP_010760188.1">
    <property type="nucleotide sequence ID" value="XM_010761886.1"/>
</dbReference>
<dbReference type="Gene3D" id="3.40.1000.10">
    <property type="entry name" value="Mog1/PsbP, alpha/beta/alpha sandwich"/>
    <property type="match status" value="1"/>
</dbReference>
<dbReference type="InterPro" id="IPR007681">
    <property type="entry name" value="Mog1"/>
</dbReference>
<evidence type="ECO:0000256" key="1">
    <source>
        <dbReference type="ARBA" id="ARBA00010307"/>
    </source>
</evidence>